<organism evidence="10 11">
    <name type="scientific">Molorchus minor</name>
    <dbReference type="NCBI Taxonomy" id="1323400"/>
    <lineage>
        <taxon>Eukaryota</taxon>
        <taxon>Metazoa</taxon>
        <taxon>Ecdysozoa</taxon>
        <taxon>Arthropoda</taxon>
        <taxon>Hexapoda</taxon>
        <taxon>Insecta</taxon>
        <taxon>Pterygota</taxon>
        <taxon>Neoptera</taxon>
        <taxon>Endopterygota</taxon>
        <taxon>Coleoptera</taxon>
        <taxon>Polyphaga</taxon>
        <taxon>Cucujiformia</taxon>
        <taxon>Chrysomeloidea</taxon>
        <taxon>Cerambycidae</taxon>
        <taxon>Lamiinae</taxon>
        <taxon>Monochamini</taxon>
        <taxon>Molorchus</taxon>
    </lineage>
</organism>
<feature type="domain" description="Tetratricopeptide repeat protein 21A/21B second ARM" evidence="5">
    <location>
        <begin position="456"/>
        <end position="517"/>
    </location>
</feature>
<feature type="domain" description="Tetratricopeptide repeat protein 21A/21B fifth ARM repeats" evidence="8">
    <location>
        <begin position="923"/>
        <end position="1039"/>
    </location>
</feature>
<dbReference type="PANTHER" id="PTHR14699">
    <property type="entry name" value="STI2 PROTEIN-RELATED"/>
    <property type="match status" value="1"/>
</dbReference>
<dbReference type="PROSITE" id="PS50293">
    <property type="entry name" value="TPR_REGION"/>
    <property type="match status" value="1"/>
</dbReference>
<evidence type="ECO:0000256" key="1">
    <source>
        <dbReference type="ARBA" id="ARBA00010935"/>
    </source>
</evidence>
<evidence type="ECO:0000256" key="3">
    <source>
        <dbReference type="ARBA" id="ARBA00022803"/>
    </source>
</evidence>
<reference evidence="10" key="1">
    <citation type="journal article" date="2023" name="Insect Mol. Biol.">
        <title>Genome sequencing provides insights into the evolution of gene families encoding plant cell wall-degrading enzymes in longhorned beetles.</title>
        <authorList>
            <person name="Shin N.R."/>
            <person name="Okamura Y."/>
            <person name="Kirsch R."/>
            <person name="Pauchet Y."/>
        </authorList>
    </citation>
    <scope>NUCLEOTIDE SEQUENCE</scope>
    <source>
        <strain evidence="10">MMC_N1</strain>
    </source>
</reference>
<accession>A0ABQ9K5R0</accession>
<dbReference type="SMART" id="SM00028">
    <property type="entry name" value="TPR"/>
    <property type="match status" value="13"/>
</dbReference>
<dbReference type="Pfam" id="PF25064">
    <property type="entry name" value="ARM_TT21_5th"/>
    <property type="match status" value="1"/>
</dbReference>
<keyword evidence="3 4" id="KW-0802">TPR repeat</keyword>
<feature type="repeat" description="TPR" evidence="4">
    <location>
        <begin position="855"/>
        <end position="888"/>
    </location>
</feature>
<dbReference type="Pfam" id="PF25058">
    <property type="entry name" value="ARM_TT21"/>
    <property type="match status" value="1"/>
</dbReference>
<dbReference type="PROSITE" id="PS50005">
    <property type="entry name" value="TPR"/>
    <property type="match status" value="2"/>
</dbReference>
<dbReference type="InterPro" id="IPR040364">
    <property type="entry name" value="TTC21A/TTC21B"/>
</dbReference>
<evidence type="ECO:0000256" key="4">
    <source>
        <dbReference type="PROSITE-ProRule" id="PRU00339"/>
    </source>
</evidence>
<dbReference type="InterPro" id="IPR056835">
    <property type="entry name" value="ARM_TT21_5th"/>
</dbReference>
<protein>
    <recommendedName>
        <fullName evidence="12">Tetratricopeptide repeat protein 21B</fullName>
    </recommendedName>
</protein>
<dbReference type="InterPro" id="IPR056833">
    <property type="entry name" value="ARM_TT21_N"/>
</dbReference>
<evidence type="ECO:0008006" key="12">
    <source>
        <dbReference type="Google" id="ProtNLM"/>
    </source>
</evidence>
<evidence type="ECO:0000313" key="10">
    <source>
        <dbReference type="EMBL" id="KAJ8985639.1"/>
    </source>
</evidence>
<dbReference type="Gene3D" id="1.25.40.10">
    <property type="entry name" value="Tetratricopeptide repeat domain"/>
    <property type="match status" value="5"/>
</dbReference>
<comment type="caution">
    <text evidence="10">The sequence shown here is derived from an EMBL/GenBank/DDBJ whole genome shotgun (WGS) entry which is preliminary data.</text>
</comment>
<evidence type="ECO:0000259" key="5">
    <source>
        <dbReference type="Pfam" id="PF25060"/>
    </source>
</evidence>
<comment type="similarity">
    <text evidence="1">Belongs to the TTC21 family.</text>
</comment>
<feature type="domain" description="Tetratricopeptide repeat protein 21A/21B C-terminal ARM" evidence="7">
    <location>
        <begin position="1068"/>
        <end position="1280"/>
    </location>
</feature>
<dbReference type="Pfam" id="PF25060">
    <property type="entry name" value="ARM_TT21_2nd"/>
    <property type="match status" value="2"/>
</dbReference>
<gene>
    <name evidence="10" type="ORF">NQ317_015135</name>
</gene>
<feature type="domain" description="Tetratricopeptide repeat protein 21A/21B N-terminal ARM repeat" evidence="6">
    <location>
        <begin position="13"/>
        <end position="238"/>
    </location>
</feature>
<dbReference type="EMBL" id="JAPWTJ010000010">
    <property type="protein sequence ID" value="KAJ8985639.1"/>
    <property type="molecule type" value="Genomic_DNA"/>
</dbReference>
<dbReference type="PANTHER" id="PTHR14699:SF0">
    <property type="entry name" value="TETRATRICOPEPTIDE REPEAT PROTEIN 21 HOMOLOG"/>
    <property type="match status" value="1"/>
</dbReference>
<keyword evidence="2" id="KW-0677">Repeat</keyword>
<dbReference type="Pfam" id="PF25063">
    <property type="entry name" value="ARM_TT21_C"/>
    <property type="match status" value="1"/>
</dbReference>
<evidence type="ECO:0000259" key="9">
    <source>
        <dbReference type="Pfam" id="PF25068"/>
    </source>
</evidence>
<dbReference type="InterPro" id="IPR056834">
    <property type="entry name" value="ARM_TT21_C"/>
</dbReference>
<feature type="domain" description="Tetratricopeptide repeat protein 21A/21B fourth ARM" evidence="9">
    <location>
        <begin position="729"/>
        <end position="882"/>
    </location>
</feature>
<dbReference type="InterPro" id="IPR011990">
    <property type="entry name" value="TPR-like_helical_dom_sf"/>
</dbReference>
<feature type="repeat" description="TPR" evidence="4">
    <location>
        <begin position="693"/>
        <end position="726"/>
    </location>
</feature>
<evidence type="ECO:0000256" key="2">
    <source>
        <dbReference type="ARBA" id="ARBA00022737"/>
    </source>
</evidence>
<name>A0ABQ9K5R0_9CUCU</name>
<dbReference type="Pfam" id="PF25062">
    <property type="entry name" value="ARM_TT21_N"/>
    <property type="match status" value="1"/>
</dbReference>
<evidence type="ECO:0000259" key="7">
    <source>
        <dbReference type="Pfam" id="PF25063"/>
    </source>
</evidence>
<evidence type="ECO:0000259" key="6">
    <source>
        <dbReference type="Pfam" id="PF25062"/>
    </source>
</evidence>
<dbReference type="InterPro" id="IPR056836">
    <property type="entry name" value="ARM_TT21_4th"/>
</dbReference>
<keyword evidence="11" id="KW-1185">Reference proteome</keyword>
<dbReference type="Pfam" id="PF25068">
    <property type="entry name" value="ARM_TT21_4th"/>
    <property type="match status" value="1"/>
</dbReference>
<proteinExistence type="inferred from homology"/>
<dbReference type="InterPro" id="IPR019734">
    <property type="entry name" value="TPR_rpt"/>
</dbReference>
<dbReference type="SUPFAM" id="SSF48452">
    <property type="entry name" value="TPR-like"/>
    <property type="match status" value="4"/>
</dbReference>
<dbReference type="Pfam" id="PF00515">
    <property type="entry name" value="TPR_1"/>
    <property type="match status" value="1"/>
</dbReference>
<sequence>MDKSDETDLKSKIFHYFREKQYTHMLNCSKEGISKFKGEISFHLYHSLALILLNRLEEGLHDLEAIRNENEVKLAVNIALIYAHKLLGVSNKELFLKLDAQLKEHRKTADAVDFYHSAFVLVCLNKSEKSLDYAEKALTMQSVFPDCLTLKGWILLQLCKLGKRTATNIKDIFEHALQQNQRNLDAIIGVTECYLVKRDFTEALNNINKAVVRYSSTNLPLLQKLKILLAAQDWDQAVETVNRITASDPKEIYAKKVLIVILLSRFANYEEAATEIRKFLQLLESLEVRNVHLFLENAQLFSRICGRNTEILSETSKMLNIALQSNSDNAEIVVELGYQALLSQKTKEAIRFFRSATKIDETSLNALIGLSLCELKDNGNTDQLKKPELKDAQESLQLRFIQAKISETSETALNHLQTICDIKLSQLKPLFYSEGYLLCLDADFMLDVIKESMQHIIEYNRKSLPGLCDALFLLAKLQCIKGDNTNAMDTLEKLLSNVATPQSEAQLLMAQIQLQHGLYDRAAHSLEACVSSDFRVRENPMFHYITALVDKYTNNHTDAIKSLTTALSLVNIPLKETSWLNISLVDKASIYVELIDALNMVGRNDEAAKILEDATEELTGTPEETRILLLSAEHALKRKNIQDAIDLLSKVKPTDLCYMEAKSRHAEVLLNYRKDKYAYLQCYQDFVRDNPGVESYVMLGDAYMKVLEPDDALEYYEKALKENPNDPVLVSKMGKVLVDTHYFQRAIKYYKEVIKNSNDPELKLQLAELYMNLREGELILLTQLEEEKSNAADDLTYLQFKTRLLVLLSQVQEKSGNVTYALKSLKDAMDNQNRVRKRLAVEQNVVPQSEIHSLINISMKLGEMASALKNNEQAINYYKEGLEVSPNNTSILAALAKLYMQMNYLELCQQTCAAILKNDPENETASVMMADIAFRKVDFDMAQFHFTQLVTKQPTNWEGLVRLIEILRRTGNIQDCQEYLNAAERACENPSRETGFLYCTALYQWYSGNLNGALRNFNNARQDPAFGQSAIYNMIEICLNPDDEMFGDQFMDSDDIEYRDSRSMALKTADRLLKELKQRLEAGGDEILKCKLLINFRLLATKDKYNIERALEEFVALASENAYKDNIGVILGIATAYTLLKQTQRAKNQLKRIVKSTWTFEDAEYLERCWLLLADYYIQSSKYDIATDLINKVVQHNKACARAHEYLGFISEKEQRYKDAVNYYDQAWKFGGKSNPTICFKLAYCLMKCKKYPDAIDMAQEVLKISPDYPRVKKDILDKCMNNLRI</sequence>
<feature type="domain" description="Tetratricopeptide repeat protein 21A/21B second ARM" evidence="5">
    <location>
        <begin position="276"/>
        <end position="455"/>
    </location>
</feature>
<dbReference type="Proteomes" id="UP001162164">
    <property type="component" value="Unassembled WGS sequence"/>
</dbReference>
<evidence type="ECO:0000259" key="8">
    <source>
        <dbReference type="Pfam" id="PF25064"/>
    </source>
</evidence>
<evidence type="ECO:0000313" key="11">
    <source>
        <dbReference type="Proteomes" id="UP001162164"/>
    </source>
</evidence>
<dbReference type="InterPro" id="IPR056832">
    <property type="entry name" value="ARM_TT21_2nd"/>
</dbReference>